<dbReference type="EMBL" id="JAAIJR010000084">
    <property type="protein sequence ID" value="NEX22141.1"/>
    <property type="molecule type" value="Genomic_DNA"/>
</dbReference>
<accession>A0A6P1DYP2</accession>
<gene>
    <name evidence="1" type="ORF">G3480_17825</name>
</gene>
<sequence>MNPIETVTSRCPWCDAPLEIDLDVTAGGRSYVEDCQICCAPIVIEFEFSGADEDEIAFTLTRDGD</sequence>
<protein>
    <submittedName>
        <fullName evidence="1">CPXCG motif-containing cysteine-rich protein</fullName>
    </submittedName>
</protein>
<reference evidence="1 2" key="2">
    <citation type="submission" date="2020-02" db="EMBL/GenBank/DDBJ databases">
        <title>Genome sequences of Thiorhodococcus mannitoliphagus and Thiorhodococcus minor, purple sulfur photosynthetic bacteria in the gammaproteobacterial family, Chromatiaceae.</title>
        <authorList>
            <person name="Aviles F.A."/>
            <person name="Meyer T.E."/>
            <person name="Kyndt J.A."/>
        </authorList>
    </citation>
    <scope>NUCLEOTIDE SEQUENCE [LARGE SCALE GENOMIC DNA]</scope>
    <source>
        <strain evidence="1 2">DSM 18266</strain>
    </source>
</reference>
<dbReference type="AlphaFoldDB" id="A0A6P1DYP2"/>
<dbReference type="RefSeq" id="WP_164655238.1">
    <property type="nucleotide sequence ID" value="NZ_JAAIJR010000084.1"/>
</dbReference>
<evidence type="ECO:0000313" key="1">
    <source>
        <dbReference type="EMBL" id="NEX22141.1"/>
    </source>
</evidence>
<keyword evidence="2" id="KW-1185">Reference proteome</keyword>
<dbReference type="InterPro" id="IPR025990">
    <property type="entry name" value="zinc_ribbon_bacterial"/>
</dbReference>
<dbReference type="Proteomes" id="UP000471640">
    <property type="component" value="Unassembled WGS sequence"/>
</dbReference>
<name>A0A6P1DYP2_9GAMM</name>
<organism evidence="1 2">
    <name type="scientific">Thiorhodococcus mannitoliphagus</name>
    <dbReference type="NCBI Taxonomy" id="329406"/>
    <lineage>
        <taxon>Bacteria</taxon>
        <taxon>Pseudomonadati</taxon>
        <taxon>Pseudomonadota</taxon>
        <taxon>Gammaproteobacteria</taxon>
        <taxon>Chromatiales</taxon>
        <taxon>Chromatiaceae</taxon>
        <taxon>Thiorhodococcus</taxon>
    </lineage>
</organism>
<proteinExistence type="predicted"/>
<reference evidence="2" key="1">
    <citation type="journal article" date="2020" name="Microbiol. Resour. Announc.">
        <title>Draft Genome Sequences of Thiorhodococcus mannitoliphagus and Thiorhodococcus minor, Purple Sulfur Photosynthetic Bacteria in the Gammaproteobacterial Family Chromatiaceae.</title>
        <authorList>
            <person name="Aviles F.A."/>
            <person name="Meyer T.E."/>
            <person name="Kyndt J.A."/>
        </authorList>
    </citation>
    <scope>NUCLEOTIDE SEQUENCE [LARGE SCALE GENOMIC DNA]</scope>
    <source>
        <strain evidence="2">DSM 18266</strain>
    </source>
</reference>
<evidence type="ECO:0000313" key="2">
    <source>
        <dbReference type="Proteomes" id="UP000471640"/>
    </source>
</evidence>
<comment type="caution">
    <text evidence="1">The sequence shown here is derived from an EMBL/GenBank/DDBJ whole genome shotgun (WGS) entry which is preliminary data.</text>
</comment>
<dbReference type="Pfam" id="PF14255">
    <property type="entry name" value="Zn_ribbon_21"/>
    <property type="match status" value="1"/>
</dbReference>